<accession>K0R5N0</accession>
<organism evidence="1 2">
    <name type="scientific">Thalassiosira oceanica</name>
    <name type="common">Marine diatom</name>
    <dbReference type="NCBI Taxonomy" id="159749"/>
    <lineage>
        <taxon>Eukaryota</taxon>
        <taxon>Sar</taxon>
        <taxon>Stramenopiles</taxon>
        <taxon>Ochrophyta</taxon>
        <taxon>Bacillariophyta</taxon>
        <taxon>Coscinodiscophyceae</taxon>
        <taxon>Thalassiosirophycidae</taxon>
        <taxon>Thalassiosirales</taxon>
        <taxon>Thalassiosiraceae</taxon>
        <taxon>Thalassiosira</taxon>
    </lineage>
</organism>
<protein>
    <submittedName>
        <fullName evidence="1">Uncharacterized protein</fullName>
    </submittedName>
</protein>
<sequence>ALSRPSCRRRSLLLTSSGLPVFLLSLAAAGCWLLALTCLAACFTARFRARDFVAPEPPETGSGAVSGLPVFRGAVSGLYTRDLGPSPVPAVGVVLLDACASASRVSACPNRSPPSLRVCAEHPSRPERVRPERARGWAGGVQAAGSAGSVLGRLHNIQRRPSTAHAVEWR</sequence>
<comment type="caution">
    <text evidence="1">The sequence shown here is derived from an EMBL/GenBank/DDBJ whole genome shotgun (WGS) entry which is preliminary data.</text>
</comment>
<keyword evidence="2" id="KW-1185">Reference proteome</keyword>
<feature type="non-terminal residue" evidence="1">
    <location>
        <position position="1"/>
    </location>
</feature>
<dbReference type="AlphaFoldDB" id="K0R5N0"/>
<proteinExistence type="predicted"/>
<dbReference type="Proteomes" id="UP000266841">
    <property type="component" value="Unassembled WGS sequence"/>
</dbReference>
<reference evidence="1 2" key="1">
    <citation type="journal article" date="2012" name="Genome Biol.">
        <title>Genome and low-iron response of an oceanic diatom adapted to chronic iron limitation.</title>
        <authorList>
            <person name="Lommer M."/>
            <person name="Specht M."/>
            <person name="Roy A.S."/>
            <person name="Kraemer L."/>
            <person name="Andreson R."/>
            <person name="Gutowska M.A."/>
            <person name="Wolf J."/>
            <person name="Bergner S.V."/>
            <person name="Schilhabel M.B."/>
            <person name="Klostermeier U.C."/>
            <person name="Beiko R.G."/>
            <person name="Rosenstiel P."/>
            <person name="Hippler M."/>
            <person name="Laroche J."/>
        </authorList>
    </citation>
    <scope>NUCLEOTIDE SEQUENCE [LARGE SCALE GENOMIC DNA]</scope>
    <source>
        <strain evidence="1 2">CCMP1005</strain>
    </source>
</reference>
<evidence type="ECO:0000313" key="2">
    <source>
        <dbReference type="Proteomes" id="UP000266841"/>
    </source>
</evidence>
<name>K0R5N0_THAOC</name>
<evidence type="ECO:0000313" key="1">
    <source>
        <dbReference type="EMBL" id="EJK47144.1"/>
    </source>
</evidence>
<dbReference type="EMBL" id="AGNL01047310">
    <property type="protein sequence ID" value="EJK47144.1"/>
    <property type="molecule type" value="Genomic_DNA"/>
</dbReference>
<gene>
    <name evidence="1" type="ORF">THAOC_34159</name>
</gene>